<evidence type="ECO:0000313" key="3">
    <source>
        <dbReference type="WBParaSite" id="PSU_v2.g14387.t1"/>
    </source>
</evidence>
<dbReference type="InterPro" id="IPR001254">
    <property type="entry name" value="Trypsin_dom"/>
</dbReference>
<dbReference type="Pfam" id="PF00089">
    <property type="entry name" value="Trypsin"/>
    <property type="match status" value="1"/>
</dbReference>
<sequence>MHSPSLGMTENVHKKFFTISDTPFKERCATLIFYESDPFIHEITMAHDPKCHPPWSDTMPSKLSDFICAKSLNPRSPTSLRTCHGDSGAGLEQRDSYNVSTLIGITSFGSKGCPANELARFTRVSKYLNSICEFTGVCYTIT</sequence>
<dbReference type="AlphaFoldDB" id="A0A914YA42"/>
<protein>
    <submittedName>
        <fullName evidence="3">Peptidase S1 domain-containing protein</fullName>
    </submittedName>
</protein>
<proteinExistence type="predicted"/>
<dbReference type="InterPro" id="IPR043504">
    <property type="entry name" value="Peptidase_S1_PA_chymotrypsin"/>
</dbReference>
<dbReference type="Gene3D" id="2.40.10.10">
    <property type="entry name" value="Trypsin-like serine proteases"/>
    <property type="match status" value="1"/>
</dbReference>
<dbReference type="PANTHER" id="PTHR24260">
    <property type="match status" value="1"/>
</dbReference>
<dbReference type="Proteomes" id="UP000887577">
    <property type="component" value="Unplaced"/>
</dbReference>
<feature type="domain" description="Peptidase S1" evidence="1">
    <location>
        <begin position="64"/>
        <end position="131"/>
    </location>
</feature>
<accession>A0A914YA42</accession>
<dbReference type="GO" id="GO:0006508">
    <property type="term" value="P:proteolysis"/>
    <property type="evidence" value="ECO:0007669"/>
    <property type="project" value="InterPro"/>
</dbReference>
<evidence type="ECO:0000259" key="1">
    <source>
        <dbReference type="Pfam" id="PF00089"/>
    </source>
</evidence>
<dbReference type="PANTHER" id="PTHR24260:SF106">
    <property type="entry name" value="PEPTIDASE S1 DOMAIN-CONTAINING PROTEIN"/>
    <property type="match status" value="1"/>
</dbReference>
<name>A0A914YA42_9BILA</name>
<evidence type="ECO:0000313" key="2">
    <source>
        <dbReference type="Proteomes" id="UP000887577"/>
    </source>
</evidence>
<organism evidence="2 3">
    <name type="scientific">Panagrolaimus superbus</name>
    <dbReference type="NCBI Taxonomy" id="310955"/>
    <lineage>
        <taxon>Eukaryota</taxon>
        <taxon>Metazoa</taxon>
        <taxon>Ecdysozoa</taxon>
        <taxon>Nematoda</taxon>
        <taxon>Chromadorea</taxon>
        <taxon>Rhabditida</taxon>
        <taxon>Tylenchina</taxon>
        <taxon>Panagrolaimomorpha</taxon>
        <taxon>Panagrolaimoidea</taxon>
        <taxon>Panagrolaimidae</taxon>
        <taxon>Panagrolaimus</taxon>
    </lineage>
</organism>
<dbReference type="InterPro" id="IPR051333">
    <property type="entry name" value="CLIP_Serine_Protease"/>
</dbReference>
<dbReference type="SUPFAM" id="SSF50494">
    <property type="entry name" value="Trypsin-like serine proteases"/>
    <property type="match status" value="1"/>
</dbReference>
<reference evidence="3" key="1">
    <citation type="submission" date="2022-11" db="UniProtKB">
        <authorList>
            <consortium name="WormBaseParasite"/>
        </authorList>
    </citation>
    <scope>IDENTIFICATION</scope>
</reference>
<dbReference type="WBParaSite" id="PSU_v2.g14387.t1">
    <property type="protein sequence ID" value="PSU_v2.g14387.t1"/>
    <property type="gene ID" value="PSU_v2.g14387"/>
</dbReference>
<dbReference type="GO" id="GO:0004252">
    <property type="term" value="F:serine-type endopeptidase activity"/>
    <property type="evidence" value="ECO:0007669"/>
    <property type="project" value="InterPro"/>
</dbReference>
<dbReference type="InterPro" id="IPR009003">
    <property type="entry name" value="Peptidase_S1_PA"/>
</dbReference>
<keyword evidence="2" id="KW-1185">Reference proteome</keyword>